<comment type="caution">
    <text evidence="3">The sequence shown here is derived from an EMBL/GenBank/DDBJ whole genome shotgun (WGS) entry which is preliminary data.</text>
</comment>
<evidence type="ECO:0000256" key="1">
    <source>
        <dbReference type="SAM" id="MobiDB-lite"/>
    </source>
</evidence>
<evidence type="ECO:0000313" key="4">
    <source>
        <dbReference type="Proteomes" id="UP000319143"/>
    </source>
</evidence>
<keyword evidence="2" id="KW-0732">Signal</keyword>
<proteinExistence type="predicted"/>
<feature type="region of interest" description="Disordered" evidence="1">
    <location>
        <begin position="333"/>
        <end position="358"/>
    </location>
</feature>
<keyword evidence="4" id="KW-1185">Reference proteome</keyword>
<feature type="chain" id="PRO_5022710228" evidence="2">
    <location>
        <begin position="23"/>
        <end position="433"/>
    </location>
</feature>
<sequence length="433" mass="50408" precursor="true">MKTSSTLLIVLASLGMLQPAIAQRTELQYDFPVGETFGYRLHGEINYDAHLYYYNGVVEYEVLQRAGDSMLLKFKGQMNSSDHEDSIEIRARERASRSFDLRDRYAIEKGRRDRDYDFPGLKSQESTFWLSSSGQIEQDNDASPAALPFYFGDLRTIVFEPLEITGKPAWEVTRAVPVGSILVKEEPSPDESEPETNEPKRPGEKWLEQSMQRHQQMMANMIPVRRYERFDLIPATQTIKYKVMSRRADELLVAKMYQLQSAAVKLPFDGAGQAEWVVDRETMKPTSLNLIGQFRVNVQDKLEIAKVKLDYHLAQADELQAFYDRAQQAADRQETQKADRVEAAHRREQERLSREAQRKPTRLELNEVMTLLESDRFSEKHQAMVFLIEHPLAKRTRLLVRKLEQMAEEDDFLLRRDFEKLEETWEMDFLGQP</sequence>
<accession>A0A5C6DAM5</accession>
<evidence type="ECO:0000313" key="3">
    <source>
        <dbReference type="EMBL" id="TWU32851.1"/>
    </source>
</evidence>
<dbReference type="AlphaFoldDB" id="A0A5C6DAM5"/>
<feature type="signal peptide" evidence="2">
    <location>
        <begin position="1"/>
        <end position="22"/>
    </location>
</feature>
<name>A0A5C6DAM5_9BACT</name>
<dbReference type="RefSeq" id="WP_146529944.1">
    <property type="nucleotide sequence ID" value="NZ_SJPV01000011.1"/>
</dbReference>
<protein>
    <submittedName>
        <fullName evidence="3">Uncharacterized protein</fullName>
    </submittedName>
</protein>
<gene>
    <name evidence="3" type="ORF">Poly41_52280</name>
</gene>
<reference evidence="3 4" key="1">
    <citation type="submission" date="2019-02" db="EMBL/GenBank/DDBJ databases">
        <title>Deep-cultivation of Planctomycetes and their phenomic and genomic characterization uncovers novel biology.</title>
        <authorList>
            <person name="Wiegand S."/>
            <person name="Jogler M."/>
            <person name="Boedeker C."/>
            <person name="Pinto D."/>
            <person name="Vollmers J."/>
            <person name="Rivas-Marin E."/>
            <person name="Kohn T."/>
            <person name="Peeters S.H."/>
            <person name="Heuer A."/>
            <person name="Rast P."/>
            <person name="Oberbeckmann S."/>
            <person name="Bunk B."/>
            <person name="Jeske O."/>
            <person name="Meyerdierks A."/>
            <person name="Storesund J.E."/>
            <person name="Kallscheuer N."/>
            <person name="Luecker S."/>
            <person name="Lage O.M."/>
            <person name="Pohl T."/>
            <person name="Merkel B.J."/>
            <person name="Hornburger P."/>
            <person name="Mueller R.-W."/>
            <person name="Bruemmer F."/>
            <person name="Labrenz M."/>
            <person name="Spormann A.M."/>
            <person name="Op Den Camp H."/>
            <person name="Overmann J."/>
            <person name="Amann R."/>
            <person name="Jetten M.S.M."/>
            <person name="Mascher T."/>
            <person name="Medema M.H."/>
            <person name="Devos D.P."/>
            <person name="Kaster A.-K."/>
            <person name="Ovreas L."/>
            <person name="Rohde M."/>
            <person name="Galperin M.Y."/>
            <person name="Jogler C."/>
        </authorList>
    </citation>
    <scope>NUCLEOTIDE SEQUENCE [LARGE SCALE GENOMIC DNA]</scope>
    <source>
        <strain evidence="3 4">Poly41</strain>
    </source>
</reference>
<organism evidence="3 4">
    <name type="scientific">Novipirellula artificiosorum</name>
    <dbReference type="NCBI Taxonomy" id="2528016"/>
    <lineage>
        <taxon>Bacteria</taxon>
        <taxon>Pseudomonadati</taxon>
        <taxon>Planctomycetota</taxon>
        <taxon>Planctomycetia</taxon>
        <taxon>Pirellulales</taxon>
        <taxon>Pirellulaceae</taxon>
        <taxon>Novipirellula</taxon>
    </lineage>
</organism>
<dbReference type="Proteomes" id="UP000319143">
    <property type="component" value="Unassembled WGS sequence"/>
</dbReference>
<evidence type="ECO:0000256" key="2">
    <source>
        <dbReference type="SAM" id="SignalP"/>
    </source>
</evidence>
<dbReference type="EMBL" id="SJPV01000011">
    <property type="protein sequence ID" value="TWU32851.1"/>
    <property type="molecule type" value="Genomic_DNA"/>
</dbReference>
<feature type="region of interest" description="Disordered" evidence="1">
    <location>
        <begin position="181"/>
        <end position="204"/>
    </location>
</feature>